<keyword evidence="1" id="KW-0812">Transmembrane</keyword>
<dbReference type="Proteomes" id="UP000597338">
    <property type="component" value="Unassembled WGS sequence"/>
</dbReference>
<comment type="caution">
    <text evidence="2">The sequence shown here is derived from an EMBL/GenBank/DDBJ whole genome shotgun (WGS) entry which is preliminary data.</text>
</comment>
<organism evidence="2 3">
    <name type="scientific">Parapedobacter defluvii</name>
    <dbReference type="NCBI Taxonomy" id="2045106"/>
    <lineage>
        <taxon>Bacteria</taxon>
        <taxon>Pseudomonadati</taxon>
        <taxon>Bacteroidota</taxon>
        <taxon>Sphingobacteriia</taxon>
        <taxon>Sphingobacteriales</taxon>
        <taxon>Sphingobacteriaceae</taxon>
        <taxon>Parapedobacter</taxon>
    </lineage>
</organism>
<proteinExistence type="predicted"/>
<sequence>MWLNSFLSGLGIGMLAPTIAHIVTKFTSLPMLLGFKSLGLYVIAALINLLVVRYLYRKGFEQRARGVILITFVLAMLLIFTQKLPLN</sequence>
<keyword evidence="1" id="KW-1133">Transmembrane helix</keyword>
<accession>A0ABQ1LIW8</accession>
<keyword evidence="3" id="KW-1185">Reference proteome</keyword>
<protein>
    <submittedName>
        <fullName evidence="2">Uncharacterized protein</fullName>
    </submittedName>
</protein>
<reference evidence="3" key="1">
    <citation type="journal article" date="2019" name="Int. J. Syst. Evol. Microbiol.">
        <title>The Global Catalogue of Microorganisms (GCM) 10K type strain sequencing project: providing services to taxonomists for standard genome sequencing and annotation.</title>
        <authorList>
            <consortium name="The Broad Institute Genomics Platform"/>
            <consortium name="The Broad Institute Genome Sequencing Center for Infectious Disease"/>
            <person name="Wu L."/>
            <person name="Ma J."/>
        </authorList>
    </citation>
    <scope>NUCLEOTIDE SEQUENCE [LARGE SCALE GENOMIC DNA]</scope>
    <source>
        <strain evidence="3">CGMCC 1.15342</strain>
    </source>
</reference>
<feature type="transmembrane region" description="Helical" evidence="1">
    <location>
        <begin position="64"/>
        <end position="81"/>
    </location>
</feature>
<name>A0ABQ1LIW8_9SPHI</name>
<gene>
    <name evidence="2" type="ORF">GCM10011386_16210</name>
</gene>
<keyword evidence="1" id="KW-0472">Membrane</keyword>
<evidence type="ECO:0000313" key="2">
    <source>
        <dbReference type="EMBL" id="GGC24993.1"/>
    </source>
</evidence>
<dbReference type="RefSeq" id="WP_188749402.1">
    <property type="nucleotide sequence ID" value="NZ_BMIK01000004.1"/>
</dbReference>
<evidence type="ECO:0000313" key="3">
    <source>
        <dbReference type="Proteomes" id="UP000597338"/>
    </source>
</evidence>
<evidence type="ECO:0000256" key="1">
    <source>
        <dbReference type="SAM" id="Phobius"/>
    </source>
</evidence>
<feature type="transmembrane region" description="Helical" evidence="1">
    <location>
        <begin position="30"/>
        <end position="52"/>
    </location>
</feature>
<dbReference type="EMBL" id="BMIK01000004">
    <property type="protein sequence ID" value="GGC24993.1"/>
    <property type="molecule type" value="Genomic_DNA"/>
</dbReference>